<organism evidence="1 2">
    <name type="scientific">Sphingobium herbicidovorans (strain ATCC 700291 / DSM 11019 / CCUG 56400 / KCTC 2939 / LMG 18315 / NBRC 16415 / MH)</name>
    <name type="common">Sphingomonas herbicidovorans</name>
    <dbReference type="NCBI Taxonomy" id="1219045"/>
    <lineage>
        <taxon>Bacteria</taxon>
        <taxon>Pseudomonadati</taxon>
        <taxon>Pseudomonadota</taxon>
        <taxon>Alphaproteobacteria</taxon>
        <taxon>Sphingomonadales</taxon>
        <taxon>Sphingomonadaceae</taxon>
        <taxon>Sphingobium</taxon>
    </lineage>
</organism>
<sequence>MPDNLSLGADAQVNHTIALMQKENSKGAIHDGARISPDAFFVIDPEGKVKGQFETGDGCALKLSYRIIEPVRWFGLHLPAGSFDLKGKSIIGVICKSQAEHAITSRLCLRSGFEGGFEDSFLPKHLVSYGESSTHIDLIQVEKSDNLSKRALWRELILFLPRTDTEMTVQELKFFVV</sequence>
<dbReference type="Proteomes" id="UP000024284">
    <property type="component" value="Unassembled WGS sequence"/>
</dbReference>
<dbReference type="EMBL" id="JFZA02000034">
    <property type="protein sequence ID" value="KFG89084.1"/>
    <property type="molecule type" value="Genomic_DNA"/>
</dbReference>
<dbReference type="RefSeq" id="WP_037467550.1">
    <property type="nucleotide sequence ID" value="NZ_BCZD01000009.1"/>
</dbReference>
<evidence type="ECO:0000313" key="2">
    <source>
        <dbReference type="Proteomes" id="UP000024284"/>
    </source>
</evidence>
<gene>
    <name evidence="1" type="ORF">BV98_002911</name>
</gene>
<accession>A0A086P6R6</accession>
<reference evidence="1" key="1">
    <citation type="submission" date="2014-08" db="EMBL/GenBank/DDBJ databases">
        <title>Draft genome sequences of Sphingobium herbicidovorans.</title>
        <authorList>
            <person name="Gan H.M."/>
            <person name="Gan H.Y."/>
            <person name="Savka M.A."/>
        </authorList>
    </citation>
    <scope>NUCLEOTIDE SEQUENCE [LARGE SCALE GENOMIC DNA]</scope>
    <source>
        <strain evidence="1">NBRC 16415</strain>
    </source>
</reference>
<proteinExistence type="predicted"/>
<protein>
    <submittedName>
        <fullName evidence="1">Uncharacterized protein</fullName>
    </submittedName>
</protein>
<dbReference type="PATRIC" id="fig|1219045.3.peg.2953"/>
<keyword evidence="2" id="KW-1185">Reference proteome</keyword>
<dbReference type="AlphaFoldDB" id="A0A086P6R6"/>
<comment type="caution">
    <text evidence="1">The sequence shown here is derived from an EMBL/GenBank/DDBJ whole genome shotgun (WGS) entry which is preliminary data.</text>
</comment>
<dbReference type="OrthoDB" id="7876523at2"/>
<name>A0A086P6R6_SPHHM</name>
<evidence type="ECO:0000313" key="1">
    <source>
        <dbReference type="EMBL" id="KFG89084.1"/>
    </source>
</evidence>